<comment type="caution">
    <text evidence="2">The sequence shown here is derived from an EMBL/GenBank/DDBJ whole genome shotgun (WGS) entry which is preliminary data.</text>
</comment>
<evidence type="ECO:0000256" key="1">
    <source>
        <dbReference type="SAM" id="SignalP"/>
    </source>
</evidence>
<evidence type="ECO:0008006" key="4">
    <source>
        <dbReference type="Google" id="ProtNLM"/>
    </source>
</evidence>
<evidence type="ECO:0000313" key="2">
    <source>
        <dbReference type="EMBL" id="MBZ9610853.1"/>
    </source>
</evidence>
<sequence length="116" mass="13072">MFKSTIFIASLLFVNSTVANADEAESFVKKSRNGYCHYNTSDFYTRTMNYEKFDTLSSCLESGGKIPPTNSNDHTAPEVKMSRSMICHDKSSAFYEQTKNFVAFESLEACRFNGGK</sequence>
<protein>
    <recommendedName>
        <fullName evidence="4">YARHG domain-containing protein</fullName>
    </recommendedName>
</protein>
<feature type="chain" id="PRO_5046465872" description="YARHG domain-containing protein" evidence="1">
    <location>
        <begin position="22"/>
        <end position="116"/>
    </location>
</feature>
<dbReference type="EMBL" id="JAERPS020000001">
    <property type="protein sequence ID" value="MBZ9610853.1"/>
    <property type="molecule type" value="Genomic_DNA"/>
</dbReference>
<feature type="signal peptide" evidence="1">
    <location>
        <begin position="1"/>
        <end position="21"/>
    </location>
</feature>
<accession>A0ABS7X5M5</accession>
<gene>
    <name evidence="2" type="ORF">I4W93_004525</name>
</gene>
<dbReference type="Proteomes" id="UP000663814">
    <property type="component" value="Unassembled WGS sequence"/>
</dbReference>
<proteinExistence type="predicted"/>
<reference evidence="2 3" key="2">
    <citation type="submission" date="2021-08" db="EMBL/GenBank/DDBJ databases">
        <title>Rheinheimera aquimaris sp. nov., isolated from seawater of the East Sea in Korea.</title>
        <authorList>
            <person name="Kim K.H."/>
            <person name="Wenting R."/>
            <person name="Kim K.R."/>
            <person name="Jeon C.O."/>
        </authorList>
    </citation>
    <scope>NUCLEOTIDE SEQUENCE [LARGE SCALE GENOMIC DNA]</scope>
    <source>
        <strain evidence="2 3">MA-13</strain>
    </source>
</reference>
<dbReference type="RefSeq" id="WP_205310568.1">
    <property type="nucleotide sequence ID" value="NZ_JAERPS020000001.1"/>
</dbReference>
<keyword evidence="1" id="KW-0732">Signal</keyword>
<keyword evidence="3" id="KW-1185">Reference proteome</keyword>
<evidence type="ECO:0000313" key="3">
    <source>
        <dbReference type="Proteomes" id="UP000663814"/>
    </source>
</evidence>
<reference evidence="2 3" key="1">
    <citation type="submission" date="2020-12" db="EMBL/GenBank/DDBJ databases">
        <authorList>
            <person name="Ruan W."/>
            <person name="Khan S.A."/>
            <person name="Jeon C.O."/>
        </authorList>
    </citation>
    <scope>NUCLEOTIDE SEQUENCE [LARGE SCALE GENOMIC DNA]</scope>
    <source>
        <strain evidence="2 3">MA-13</strain>
    </source>
</reference>
<name>A0ABS7X5M5_9GAMM</name>
<organism evidence="2 3">
    <name type="scientific">Rheinheimera maricola</name>
    <dbReference type="NCBI Taxonomy" id="2793282"/>
    <lineage>
        <taxon>Bacteria</taxon>
        <taxon>Pseudomonadati</taxon>
        <taxon>Pseudomonadota</taxon>
        <taxon>Gammaproteobacteria</taxon>
        <taxon>Chromatiales</taxon>
        <taxon>Chromatiaceae</taxon>
        <taxon>Rheinheimera</taxon>
    </lineage>
</organism>